<protein>
    <submittedName>
        <fullName evidence="1">Uncharacterized protein</fullName>
    </submittedName>
</protein>
<dbReference type="Proteomes" id="UP001576776">
    <property type="component" value="Unassembled WGS sequence"/>
</dbReference>
<keyword evidence="2" id="KW-1185">Reference proteome</keyword>
<gene>
    <name evidence="1" type="ORF">ACE1B6_09325</name>
</gene>
<comment type="caution">
    <text evidence="1">The sequence shown here is derived from an EMBL/GenBank/DDBJ whole genome shotgun (WGS) entry which is preliminary data.</text>
</comment>
<dbReference type="RefSeq" id="WP_413256983.1">
    <property type="nucleotide sequence ID" value="NZ_JBHFNS010000041.1"/>
</dbReference>
<proteinExistence type="predicted"/>
<name>A0ABV4YAB4_9CYAN</name>
<organism evidence="1 2">
    <name type="scientific">Floridaenema fluviatile BLCC-F154</name>
    <dbReference type="NCBI Taxonomy" id="3153640"/>
    <lineage>
        <taxon>Bacteria</taxon>
        <taxon>Bacillati</taxon>
        <taxon>Cyanobacteriota</taxon>
        <taxon>Cyanophyceae</taxon>
        <taxon>Oscillatoriophycideae</taxon>
        <taxon>Aerosakkonematales</taxon>
        <taxon>Aerosakkonemataceae</taxon>
        <taxon>Floridanema</taxon>
        <taxon>Floridanema fluviatile</taxon>
    </lineage>
</organism>
<accession>A0ABV4YAB4</accession>
<evidence type="ECO:0000313" key="1">
    <source>
        <dbReference type="EMBL" id="MFB2935468.1"/>
    </source>
</evidence>
<sequence length="140" mass="16320">MAYWIKFSYDRKEYIVDLDRVSGFAYEPNARITFWLPDSAYPIVINPQAHPEVHKSLLTYIQHVTEIAFEAYWVKIDYESKQFLINLKKIGAFSSEQNGRITFWLPDSTVPIVIHPITNSEAYQKIQSYIKQSTGISLPE</sequence>
<evidence type="ECO:0000313" key="2">
    <source>
        <dbReference type="Proteomes" id="UP001576776"/>
    </source>
</evidence>
<dbReference type="EMBL" id="JBHFNS010000041">
    <property type="protein sequence ID" value="MFB2935468.1"/>
    <property type="molecule type" value="Genomic_DNA"/>
</dbReference>
<reference evidence="1 2" key="1">
    <citation type="submission" date="2024-09" db="EMBL/GenBank/DDBJ databases">
        <title>Floridaenema gen nov. (Aerosakkonemataceae, Aerosakkonematales ord. nov., Cyanobacteria) from benthic tropical and subtropical fresh waters, with the description of four new species.</title>
        <authorList>
            <person name="Moretto J.A."/>
            <person name="Berthold D.E."/>
            <person name="Lefler F.W."/>
            <person name="Huang I.-S."/>
            <person name="Laughinghouse H. IV."/>
        </authorList>
    </citation>
    <scope>NUCLEOTIDE SEQUENCE [LARGE SCALE GENOMIC DNA]</scope>
    <source>
        <strain evidence="1 2">BLCC-F154</strain>
    </source>
</reference>